<dbReference type="InterPro" id="IPR050146">
    <property type="entry name" value="Type-I_3-dehydroquinase"/>
</dbReference>
<dbReference type="PROSITE" id="PS01028">
    <property type="entry name" value="DEHYDROQUINASE_I"/>
    <property type="match status" value="1"/>
</dbReference>
<comment type="similarity">
    <text evidence="4">Belongs to the type-I 3-dehydroquinase family.</text>
</comment>
<sequence length="238" mass="26600">MKPIQIGNTKLGQGPVVCVVLQDSFSASTLRTLKRAGVRMTELRLDQFRHFSLPKFAAKIALLRCFGFSILATIRHPKEGGHFRGSESKRQFLYQMVIPFVDAVDVEMGSVIFNDVLKEAKRQKKTVIASYHNFKRTPAVSFLRRKMRRAKKKGASVVKLAVMMKNKTDFSVMLNFTNDYANQNLITIGMGRAGTPSRTLFPFFGSLLTYGAVKRQSAPGQPTALSLAAQLGLKKKLR</sequence>
<dbReference type="CDD" id="cd00502">
    <property type="entry name" value="DHQase_I"/>
    <property type="match status" value="1"/>
</dbReference>
<organism evidence="5 6">
    <name type="scientific">Candidatus Abzuiibacterium crystallinum</name>
    <dbReference type="NCBI Taxonomy" id="1974748"/>
    <lineage>
        <taxon>Bacteria</taxon>
        <taxon>Pseudomonadati</taxon>
        <taxon>Candidatus Omnitrophota</taxon>
        <taxon>Candidatus Abzuiibacterium</taxon>
    </lineage>
</organism>
<comment type="catalytic activity">
    <reaction evidence="1 4">
        <text>3-dehydroquinate = 3-dehydroshikimate + H2O</text>
        <dbReference type="Rhea" id="RHEA:21096"/>
        <dbReference type="ChEBI" id="CHEBI:15377"/>
        <dbReference type="ChEBI" id="CHEBI:16630"/>
        <dbReference type="ChEBI" id="CHEBI:32364"/>
        <dbReference type="EC" id="4.2.1.10"/>
    </reaction>
</comment>
<evidence type="ECO:0000256" key="3">
    <source>
        <dbReference type="ARBA" id="ARBA00023270"/>
    </source>
</evidence>
<keyword evidence="4" id="KW-0057">Aromatic amino acid biosynthesis</keyword>
<keyword evidence="3 4" id="KW-0704">Schiff base</keyword>
<feature type="active site" description="Proton donor/acceptor" evidence="4">
    <location>
        <position position="132"/>
    </location>
</feature>
<keyword evidence="4" id="KW-0028">Amino-acid biosynthesis</keyword>
<evidence type="ECO:0000313" key="5">
    <source>
        <dbReference type="EMBL" id="PIQ84981.1"/>
    </source>
</evidence>
<gene>
    <name evidence="4 5" type="primary">aroD</name>
    <name evidence="5" type="ORF">COV74_10285</name>
</gene>
<feature type="active site" description="Schiff-base intermediate with substrate" evidence="4">
    <location>
        <position position="159"/>
    </location>
</feature>
<dbReference type="InterPro" id="IPR018508">
    <property type="entry name" value="3-dehydroquinate_DH_AS"/>
</dbReference>
<feature type="binding site" evidence="4">
    <location>
        <position position="221"/>
    </location>
    <ligand>
        <name>3-dehydroquinate</name>
        <dbReference type="ChEBI" id="CHEBI:32364"/>
    </ligand>
</feature>
<accession>A0A2H0LKN0</accession>
<dbReference type="GO" id="GO:0009073">
    <property type="term" value="P:aromatic amino acid family biosynthetic process"/>
    <property type="evidence" value="ECO:0007669"/>
    <property type="project" value="UniProtKB-KW"/>
</dbReference>
<feature type="binding site" evidence="4">
    <location>
        <position position="75"/>
    </location>
    <ligand>
        <name>3-dehydroquinate</name>
        <dbReference type="ChEBI" id="CHEBI:32364"/>
    </ligand>
</feature>
<name>A0A2H0LKN0_9BACT</name>
<dbReference type="NCBIfam" id="TIGR01093">
    <property type="entry name" value="aroD"/>
    <property type="match status" value="1"/>
</dbReference>
<reference evidence="5 6" key="1">
    <citation type="submission" date="2017-09" db="EMBL/GenBank/DDBJ databases">
        <title>Depth-based differentiation of microbial function through sediment-hosted aquifers and enrichment of novel symbionts in the deep terrestrial subsurface.</title>
        <authorList>
            <person name="Probst A.J."/>
            <person name="Ladd B."/>
            <person name="Jarett J.K."/>
            <person name="Geller-Mcgrath D.E."/>
            <person name="Sieber C.M."/>
            <person name="Emerson J.B."/>
            <person name="Anantharaman K."/>
            <person name="Thomas B.C."/>
            <person name="Malmstrom R."/>
            <person name="Stieglmeier M."/>
            <person name="Klingl A."/>
            <person name="Woyke T."/>
            <person name="Ryan C.M."/>
            <person name="Banfield J.F."/>
        </authorList>
    </citation>
    <scope>NUCLEOTIDE SEQUENCE [LARGE SCALE GENOMIC DNA]</scope>
    <source>
        <strain evidence="5">CG11_big_fil_rev_8_21_14_0_20_45_26</strain>
    </source>
</reference>
<dbReference type="Gene3D" id="3.20.20.70">
    <property type="entry name" value="Aldolase class I"/>
    <property type="match status" value="1"/>
</dbReference>
<dbReference type="GO" id="GO:0046279">
    <property type="term" value="P:3,4-dihydroxybenzoate biosynthetic process"/>
    <property type="evidence" value="ECO:0007669"/>
    <property type="project" value="TreeGrafter"/>
</dbReference>
<dbReference type="PANTHER" id="PTHR43699">
    <property type="entry name" value="3-DEHYDROQUINATE DEHYDRATASE"/>
    <property type="match status" value="1"/>
</dbReference>
<dbReference type="GO" id="GO:0008652">
    <property type="term" value="P:amino acid biosynthetic process"/>
    <property type="evidence" value="ECO:0007669"/>
    <property type="project" value="UniProtKB-KW"/>
</dbReference>
<comment type="pathway">
    <text evidence="4">Metabolic intermediate biosynthesis; chorismate biosynthesis; chorismate from D-erythrose 4-phosphate and phosphoenolpyruvate: step 3/7.</text>
</comment>
<evidence type="ECO:0000313" key="6">
    <source>
        <dbReference type="Proteomes" id="UP000230859"/>
    </source>
</evidence>
<dbReference type="SUPFAM" id="SSF51569">
    <property type="entry name" value="Aldolase"/>
    <property type="match status" value="1"/>
</dbReference>
<feature type="binding site" evidence="4">
    <location>
        <begin position="42"/>
        <end position="44"/>
    </location>
    <ligand>
        <name>3-dehydroquinate</name>
        <dbReference type="ChEBI" id="CHEBI:32364"/>
    </ligand>
</feature>
<dbReference type="GO" id="GO:0003855">
    <property type="term" value="F:3-dehydroquinate dehydratase activity"/>
    <property type="evidence" value="ECO:0007669"/>
    <property type="project" value="UniProtKB-UniRule"/>
</dbReference>
<dbReference type="AlphaFoldDB" id="A0A2H0LKN0"/>
<keyword evidence="2 4" id="KW-0456">Lyase</keyword>
<dbReference type="PANTHER" id="PTHR43699:SF1">
    <property type="entry name" value="3-DEHYDROQUINATE DEHYDRATASE"/>
    <property type="match status" value="1"/>
</dbReference>
<dbReference type="InterPro" id="IPR013785">
    <property type="entry name" value="Aldolase_TIM"/>
</dbReference>
<dbReference type="GO" id="GO:0009423">
    <property type="term" value="P:chorismate biosynthetic process"/>
    <property type="evidence" value="ECO:0007669"/>
    <property type="project" value="UniProtKB-UniRule"/>
</dbReference>
<protein>
    <recommendedName>
        <fullName evidence="4">3-dehydroquinate dehydratase</fullName>
        <shortName evidence="4">3-dehydroquinase</shortName>
        <ecNumber evidence="4">4.2.1.10</ecNumber>
    </recommendedName>
    <alternativeName>
        <fullName evidence="4">Type I DHQase</fullName>
    </alternativeName>
    <alternativeName>
        <fullName evidence="4">Type I dehydroquinase</fullName>
        <shortName evidence="4">DHQ1</shortName>
    </alternativeName>
</protein>
<proteinExistence type="inferred from homology"/>
<comment type="function">
    <text evidence="4">Involved in the third step of the chorismate pathway, which leads to the biosynthesis of aromatic amino acids. Catalyzes the cis-dehydration of 3-dehydroquinate (DHQ) and introduces the first double bond of the aromatic ring to yield 3-dehydroshikimate.</text>
</comment>
<evidence type="ECO:0000256" key="1">
    <source>
        <dbReference type="ARBA" id="ARBA00001864"/>
    </source>
</evidence>
<dbReference type="EC" id="4.2.1.10" evidence="4"/>
<feature type="binding site" evidence="4">
    <location>
        <position position="198"/>
    </location>
    <ligand>
        <name>3-dehydroquinate</name>
        <dbReference type="ChEBI" id="CHEBI:32364"/>
    </ligand>
</feature>
<evidence type="ECO:0000256" key="2">
    <source>
        <dbReference type="ARBA" id="ARBA00023239"/>
    </source>
</evidence>
<feature type="binding site" evidence="4">
    <location>
        <position position="217"/>
    </location>
    <ligand>
        <name>3-dehydroquinate</name>
        <dbReference type="ChEBI" id="CHEBI:32364"/>
    </ligand>
</feature>
<comment type="caution">
    <text evidence="5">The sequence shown here is derived from an EMBL/GenBank/DDBJ whole genome shotgun (WGS) entry which is preliminary data.</text>
</comment>
<dbReference type="HAMAP" id="MF_00214">
    <property type="entry name" value="AroD"/>
    <property type="match status" value="1"/>
</dbReference>
<dbReference type="UniPathway" id="UPA00053">
    <property type="reaction ID" value="UER00086"/>
</dbReference>
<comment type="caution">
    <text evidence="4">Lacks conserved residue(s) required for the propagation of feature annotation.</text>
</comment>
<dbReference type="EMBL" id="PCVY01000076">
    <property type="protein sequence ID" value="PIQ84981.1"/>
    <property type="molecule type" value="Genomic_DNA"/>
</dbReference>
<dbReference type="Pfam" id="PF01487">
    <property type="entry name" value="DHquinase_I"/>
    <property type="match status" value="1"/>
</dbReference>
<dbReference type="InterPro" id="IPR001381">
    <property type="entry name" value="DHquinase_I"/>
</dbReference>
<dbReference type="Proteomes" id="UP000230859">
    <property type="component" value="Unassembled WGS sequence"/>
</dbReference>
<comment type="subunit">
    <text evidence="4">Homodimer.</text>
</comment>
<evidence type="ECO:0000256" key="4">
    <source>
        <dbReference type="HAMAP-Rule" id="MF_00214"/>
    </source>
</evidence>